<evidence type="ECO:0000313" key="2">
    <source>
        <dbReference type="Proteomes" id="UP001165960"/>
    </source>
</evidence>
<name>A0ACC2RZW2_9FUNG</name>
<accession>A0ACC2RZW2</accession>
<dbReference type="Proteomes" id="UP001165960">
    <property type="component" value="Unassembled WGS sequence"/>
</dbReference>
<organism evidence="1 2">
    <name type="scientific">Entomophthora muscae</name>
    <dbReference type="NCBI Taxonomy" id="34485"/>
    <lineage>
        <taxon>Eukaryota</taxon>
        <taxon>Fungi</taxon>
        <taxon>Fungi incertae sedis</taxon>
        <taxon>Zoopagomycota</taxon>
        <taxon>Entomophthoromycotina</taxon>
        <taxon>Entomophthoromycetes</taxon>
        <taxon>Entomophthorales</taxon>
        <taxon>Entomophthoraceae</taxon>
        <taxon>Entomophthora</taxon>
    </lineage>
</organism>
<gene>
    <name evidence="1" type="ORF">DSO57_1002066</name>
</gene>
<comment type="caution">
    <text evidence="1">The sequence shown here is derived from an EMBL/GenBank/DDBJ whole genome shotgun (WGS) entry which is preliminary data.</text>
</comment>
<reference evidence="1" key="1">
    <citation type="submission" date="2022-04" db="EMBL/GenBank/DDBJ databases">
        <title>Genome of the entomopathogenic fungus Entomophthora muscae.</title>
        <authorList>
            <person name="Elya C."/>
            <person name="Lovett B.R."/>
            <person name="Lee E."/>
            <person name="Macias A.M."/>
            <person name="Hajek A.E."/>
            <person name="De Bivort B.L."/>
            <person name="Kasson M.T."/>
            <person name="De Fine Licht H.H."/>
            <person name="Stajich J.E."/>
        </authorList>
    </citation>
    <scope>NUCLEOTIDE SEQUENCE</scope>
    <source>
        <strain evidence="1">Berkeley</strain>
    </source>
</reference>
<sequence>MLCAKPEVRKAFCKAINRSVTSLKALPAKEQVQRVCLVPEAFSGNPDLVTPSKKLKRNQLKRHFAPQIAELLQELPQPPSNSSPSPDPRLQEENGHKQITKSKL</sequence>
<proteinExistence type="predicted"/>
<dbReference type="EMBL" id="QTSX02006394">
    <property type="protein sequence ID" value="KAJ9055590.1"/>
    <property type="molecule type" value="Genomic_DNA"/>
</dbReference>
<evidence type="ECO:0000313" key="1">
    <source>
        <dbReference type="EMBL" id="KAJ9055590.1"/>
    </source>
</evidence>
<protein>
    <submittedName>
        <fullName evidence="1">Uncharacterized protein</fullName>
    </submittedName>
</protein>
<keyword evidence="2" id="KW-1185">Reference proteome</keyword>